<proteinExistence type="predicted"/>
<evidence type="ECO:0000313" key="3">
    <source>
        <dbReference type="Proteomes" id="UP001497600"/>
    </source>
</evidence>
<dbReference type="InterPro" id="IPR027417">
    <property type="entry name" value="P-loop_NTPase"/>
</dbReference>
<dbReference type="CDD" id="cd02024">
    <property type="entry name" value="NRK1"/>
    <property type="match status" value="1"/>
</dbReference>
<evidence type="ECO:0000259" key="1">
    <source>
        <dbReference type="Pfam" id="PF00485"/>
    </source>
</evidence>
<dbReference type="Pfam" id="PF00485">
    <property type="entry name" value="PRK"/>
    <property type="match status" value="1"/>
</dbReference>
<organism evidence="2 3">
    <name type="scientific">[Candida] anglica</name>
    <dbReference type="NCBI Taxonomy" id="148631"/>
    <lineage>
        <taxon>Eukaryota</taxon>
        <taxon>Fungi</taxon>
        <taxon>Dikarya</taxon>
        <taxon>Ascomycota</taxon>
        <taxon>Saccharomycotina</taxon>
        <taxon>Pichiomycetes</taxon>
        <taxon>Debaryomycetaceae</taxon>
        <taxon>Kurtzmaniella</taxon>
    </lineage>
</organism>
<name>A0ABP0EL01_9ASCO</name>
<dbReference type="InterPro" id="IPR006083">
    <property type="entry name" value="PRK/URK"/>
</dbReference>
<gene>
    <name evidence="2" type="primary">NRK1</name>
    <name evidence="2" type="ORF">CAAN4_H06084</name>
</gene>
<sequence length="245" mass="28869">MTKSNPIIIALSGPSSSGKTTIASSLHNLFKDSILIHLDDFYRPEDQIPIDEIKNEQNWDCPEAVDFEKFTRYIEDIKENGIPNSSKHQPESLEGDVELKLSSADIDHFKQQIDTKLNTIREESNEPREIIFVEGFMLYHDPKIISLFDIKLFYFASFKVLKSRRESRKYNTDVGVWVDPPHYFQDIVWPEYEKYHKYLFENQDVNHTLNEYAKNELVITSYKNDEKSSLRELVDWTMNQILPRL</sequence>
<reference evidence="2 3" key="1">
    <citation type="submission" date="2024-01" db="EMBL/GenBank/DDBJ databases">
        <authorList>
            <consortium name="Genoscope - CEA"/>
            <person name="William W."/>
        </authorList>
    </citation>
    <scope>NUCLEOTIDE SEQUENCE [LARGE SCALE GENOMIC DNA]</scope>
    <source>
        <strain evidence="2 3">29B2s-10</strain>
    </source>
</reference>
<dbReference type="SUPFAM" id="SSF52540">
    <property type="entry name" value="P-loop containing nucleoside triphosphate hydrolases"/>
    <property type="match status" value="1"/>
</dbReference>
<evidence type="ECO:0000313" key="2">
    <source>
        <dbReference type="EMBL" id="CAK7920745.1"/>
    </source>
</evidence>
<dbReference type="PANTHER" id="PTHR10285">
    <property type="entry name" value="URIDINE KINASE"/>
    <property type="match status" value="1"/>
</dbReference>
<accession>A0ABP0EL01</accession>
<dbReference type="GO" id="GO:0016301">
    <property type="term" value="F:kinase activity"/>
    <property type="evidence" value="ECO:0007669"/>
    <property type="project" value="UniProtKB-KW"/>
</dbReference>
<keyword evidence="2" id="KW-0418">Kinase</keyword>
<keyword evidence="3" id="KW-1185">Reference proteome</keyword>
<dbReference type="Gene3D" id="3.40.50.300">
    <property type="entry name" value="P-loop containing nucleotide triphosphate hydrolases"/>
    <property type="match status" value="1"/>
</dbReference>
<protein>
    <submittedName>
        <fullName evidence="2">Nicotinamide riboside kinase</fullName>
    </submittedName>
</protein>
<keyword evidence="2" id="KW-0808">Transferase</keyword>
<dbReference type="EMBL" id="OZ004260">
    <property type="protein sequence ID" value="CAK7920745.1"/>
    <property type="molecule type" value="Genomic_DNA"/>
</dbReference>
<feature type="domain" description="Phosphoribulokinase/uridine kinase" evidence="1">
    <location>
        <begin position="8"/>
        <end position="169"/>
    </location>
</feature>
<dbReference type="Proteomes" id="UP001497600">
    <property type="component" value="Chromosome H"/>
</dbReference>
<dbReference type="PRINTS" id="PR00988">
    <property type="entry name" value="URIDINKINASE"/>
</dbReference>